<comment type="caution">
    <text evidence="9">The sequence shown here is derived from an EMBL/GenBank/DDBJ whole genome shotgun (WGS) entry which is preliminary data.</text>
</comment>
<dbReference type="GO" id="GO:0034220">
    <property type="term" value="P:monoatomic ion transmembrane transport"/>
    <property type="evidence" value="ECO:0007669"/>
    <property type="project" value="UniProtKB-KW"/>
</dbReference>
<dbReference type="InterPro" id="IPR020966">
    <property type="entry name" value="ALMT"/>
</dbReference>
<keyword evidence="8" id="KW-0407">Ion channel</keyword>
<evidence type="ECO:0000256" key="3">
    <source>
        <dbReference type="ARBA" id="ARBA00022448"/>
    </source>
</evidence>
<evidence type="ECO:0000256" key="2">
    <source>
        <dbReference type="ARBA" id="ARBA00007079"/>
    </source>
</evidence>
<evidence type="ECO:0000313" key="9">
    <source>
        <dbReference type="EMBL" id="KAH9316162.1"/>
    </source>
</evidence>
<evidence type="ECO:0000313" key="10">
    <source>
        <dbReference type="Proteomes" id="UP000824469"/>
    </source>
</evidence>
<dbReference type="Proteomes" id="UP000824469">
    <property type="component" value="Unassembled WGS sequence"/>
</dbReference>
<sequence>GACWSTLRSSQYLGMNERASGKIVQGYTDVLESKASEESLANFASWEPGHGMFRFRHPWKQYVKVGSMLRHMAYCVVALHCCLWSEYQ</sequence>
<evidence type="ECO:0000256" key="8">
    <source>
        <dbReference type="ARBA" id="ARBA00023303"/>
    </source>
</evidence>
<gene>
    <name evidence="9" type="ORF">KI387_024789</name>
</gene>
<dbReference type="GO" id="GO:0016020">
    <property type="term" value="C:membrane"/>
    <property type="evidence" value="ECO:0007669"/>
    <property type="project" value="UniProtKB-SubCell"/>
</dbReference>
<name>A0AA38LD46_TAXCH</name>
<organism evidence="9 10">
    <name type="scientific">Taxus chinensis</name>
    <name type="common">Chinese yew</name>
    <name type="synonym">Taxus wallichiana var. chinensis</name>
    <dbReference type="NCBI Taxonomy" id="29808"/>
    <lineage>
        <taxon>Eukaryota</taxon>
        <taxon>Viridiplantae</taxon>
        <taxon>Streptophyta</taxon>
        <taxon>Embryophyta</taxon>
        <taxon>Tracheophyta</taxon>
        <taxon>Spermatophyta</taxon>
        <taxon>Pinopsida</taxon>
        <taxon>Pinidae</taxon>
        <taxon>Conifers II</taxon>
        <taxon>Cupressales</taxon>
        <taxon>Taxaceae</taxon>
        <taxon>Taxus</taxon>
    </lineage>
</organism>
<evidence type="ECO:0000256" key="7">
    <source>
        <dbReference type="ARBA" id="ARBA00023136"/>
    </source>
</evidence>
<comment type="subcellular location">
    <subcellularLocation>
        <location evidence="1">Membrane</location>
        <topology evidence="1">Multi-pass membrane protein</topology>
    </subcellularLocation>
</comment>
<keyword evidence="7" id="KW-0472">Membrane</keyword>
<feature type="non-terminal residue" evidence="9">
    <location>
        <position position="1"/>
    </location>
</feature>
<dbReference type="PANTHER" id="PTHR31086">
    <property type="entry name" value="ALUMINUM-ACTIVATED MALATE TRANSPORTER 10"/>
    <property type="match status" value="1"/>
</dbReference>
<dbReference type="Pfam" id="PF11744">
    <property type="entry name" value="ALMT"/>
    <property type="match status" value="1"/>
</dbReference>
<dbReference type="EMBL" id="JAHRHJ020000005">
    <property type="protein sequence ID" value="KAH9316162.1"/>
    <property type="molecule type" value="Genomic_DNA"/>
</dbReference>
<evidence type="ECO:0000256" key="1">
    <source>
        <dbReference type="ARBA" id="ARBA00004141"/>
    </source>
</evidence>
<protein>
    <recommendedName>
        <fullName evidence="11">Aluminum-activated malate transporter</fullName>
    </recommendedName>
</protein>
<feature type="non-terminal residue" evidence="9">
    <location>
        <position position="88"/>
    </location>
</feature>
<evidence type="ECO:0000256" key="4">
    <source>
        <dbReference type="ARBA" id="ARBA00022692"/>
    </source>
</evidence>
<dbReference type="GO" id="GO:0015743">
    <property type="term" value="P:malate transport"/>
    <property type="evidence" value="ECO:0007669"/>
    <property type="project" value="InterPro"/>
</dbReference>
<evidence type="ECO:0008006" key="11">
    <source>
        <dbReference type="Google" id="ProtNLM"/>
    </source>
</evidence>
<dbReference type="AlphaFoldDB" id="A0AA38LD46"/>
<keyword evidence="5" id="KW-1133">Transmembrane helix</keyword>
<accession>A0AA38LD46</accession>
<evidence type="ECO:0000256" key="5">
    <source>
        <dbReference type="ARBA" id="ARBA00022989"/>
    </source>
</evidence>
<keyword evidence="3" id="KW-0813">Transport</keyword>
<proteinExistence type="inferred from homology"/>
<evidence type="ECO:0000256" key="6">
    <source>
        <dbReference type="ARBA" id="ARBA00023065"/>
    </source>
</evidence>
<keyword evidence="4" id="KW-0812">Transmembrane</keyword>
<keyword evidence="10" id="KW-1185">Reference proteome</keyword>
<comment type="similarity">
    <text evidence="2">Belongs to the aromatic acid exporter (TC 2.A.85) family.</text>
</comment>
<reference evidence="9 10" key="1">
    <citation type="journal article" date="2021" name="Nat. Plants">
        <title>The Taxus genome provides insights into paclitaxel biosynthesis.</title>
        <authorList>
            <person name="Xiong X."/>
            <person name="Gou J."/>
            <person name="Liao Q."/>
            <person name="Li Y."/>
            <person name="Zhou Q."/>
            <person name="Bi G."/>
            <person name="Li C."/>
            <person name="Du R."/>
            <person name="Wang X."/>
            <person name="Sun T."/>
            <person name="Guo L."/>
            <person name="Liang H."/>
            <person name="Lu P."/>
            <person name="Wu Y."/>
            <person name="Zhang Z."/>
            <person name="Ro D.K."/>
            <person name="Shang Y."/>
            <person name="Huang S."/>
            <person name="Yan J."/>
        </authorList>
    </citation>
    <scope>NUCLEOTIDE SEQUENCE [LARGE SCALE GENOMIC DNA]</scope>
    <source>
        <strain evidence="9">Ta-2019</strain>
    </source>
</reference>
<keyword evidence="6" id="KW-0406">Ion transport</keyword>